<name>A0A919TFV3_9ACTN</name>
<dbReference type="PROSITE" id="PS50109">
    <property type="entry name" value="HIS_KIN"/>
    <property type="match status" value="1"/>
</dbReference>
<protein>
    <recommendedName>
        <fullName evidence="2">histidine kinase</fullName>
        <ecNumber evidence="2">2.7.13.3</ecNumber>
    </recommendedName>
</protein>
<keyword evidence="4" id="KW-0808">Transferase</keyword>
<dbReference type="Proteomes" id="UP000677082">
    <property type="component" value="Unassembled WGS sequence"/>
</dbReference>
<dbReference type="InterPro" id="IPR003594">
    <property type="entry name" value="HATPase_dom"/>
</dbReference>
<dbReference type="SMART" id="SM00387">
    <property type="entry name" value="HATPase_c"/>
    <property type="match status" value="1"/>
</dbReference>
<dbReference type="AlphaFoldDB" id="A0A919TFV3"/>
<evidence type="ECO:0000259" key="7">
    <source>
        <dbReference type="PROSITE" id="PS50109"/>
    </source>
</evidence>
<evidence type="ECO:0000256" key="2">
    <source>
        <dbReference type="ARBA" id="ARBA00012438"/>
    </source>
</evidence>
<dbReference type="GO" id="GO:0004673">
    <property type="term" value="F:protein histidine kinase activity"/>
    <property type="evidence" value="ECO:0007669"/>
    <property type="project" value="UniProtKB-EC"/>
</dbReference>
<dbReference type="InterPro" id="IPR005467">
    <property type="entry name" value="His_kinase_dom"/>
</dbReference>
<keyword evidence="6" id="KW-0902">Two-component regulatory system</keyword>
<evidence type="ECO:0000313" key="8">
    <source>
        <dbReference type="EMBL" id="GIM93640.1"/>
    </source>
</evidence>
<keyword evidence="9" id="KW-1185">Reference proteome</keyword>
<gene>
    <name evidence="8" type="ORF">Ato02nite_054330</name>
</gene>
<dbReference type="InterPro" id="IPR050980">
    <property type="entry name" value="2C_sensor_his_kinase"/>
</dbReference>
<organism evidence="8 9">
    <name type="scientific">Paractinoplanes toevensis</name>
    <dbReference type="NCBI Taxonomy" id="571911"/>
    <lineage>
        <taxon>Bacteria</taxon>
        <taxon>Bacillati</taxon>
        <taxon>Actinomycetota</taxon>
        <taxon>Actinomycetes</taxon>
        <taxon>Micromonosporales</taxon>
        <taxon>Micromonosporaceae</taxon>
        <taxon>Paractinoplanes</taxon>
    </lineage>
</organism>
<comment type="catalytic activity">
    <reaction evidence="1">
        <text>ATP + protein L-histidine = ADP + protein N-phospho-L-histidine.</text>
        <dbReference type="EC" id="2.7.13.3"/>
    </reaction>
</comment>
<dbReference type="Gene3D" id="3.30.565.10">
    <property type="entry name" value="Histidine kinase-like ATPase, C-terminal domain"/>
    <property type="match status" value="1"/>
</dbReference>
<dbReference type="PANTHER" id="PTHR44936:SF9">
    <property type="entry name" value="SENSOR PROTEIN CREC"/>
    <property type="match status" value="1"/>
</dbReference>
<sequence length="215" mass="23382">MHEPQPADPGLLLLRSVCHELRPPMSTLTSLVQALQEHPSESARADLARLAGEHVTYAEAVLRQAAAAAYGMAGTTDPPVPFHRILPMVTAAVPVERLVVRLGRTAGDHPVHRQHAGQILINLLTNAERYGPPGEPIRLEARTHRRRLRLTVSDAGTLTAELARSLRRPVPPAGEKGLGLWVVRQLVVANGGTIRARRLAPRGVAVEVTLPRPRR</sequence>
<dbReference type="SUPFAM" id="SSF55874">
    <property type="entry name" value="ATPase domain of HSP90 chaperone/DNA topoisomerase II/histidine kinase"/>
    <property type="match status" value="1"/>
</dbReference>
<feature type="domain" description="Histidine kinase" evidence="7">
    <location>
        <begin position="16"/>
        <end position="214"/>
    </location>
</feature>
<evidence type="ECO:0000313" key="9">
    <source>
        <dbReference type="Proteomes" id="UP000677082"/>
    </source>
</evidence>
<evidence type="ECO:0000256" key="6">
    <source>
        <dbReference type="ARBA" id="ARBA00023012"/>
    </source>
</evidence>
<dbReference type="GO" id="GO:0000160">
    <property type="term" value="P:phosphorelay signal transduction system"/>
    <property type="evidence" value="ECO:0007669"/>
    <property type="project" value="UniProtKB-KW"/>
</dbReference>
<dbReference type="EC" id="2.7.13.3" evidence="2"/>
<evidence type="ECO:0000256" key="4">
    <source>
        <dbReference type="ARBA" id="ARBA00022679"/>
    </source>
</evidence>
<dbReference type="Pfam" id="PF02518">
    <property type="entry name" value="HATPase_c"/>
    <property type="match status" value="1"/>
</dbReference>
<keyword evidence="3" id="KW-0597">Phosphoprotein</keyword>
<keyword evidence="5" id="KW-0418">Kinase</keyword>
<evidence type="ECO:0000256" key="3">
    <source>
        <dbReference type="ARBA" id="ARBA00022553"/>
    </source>
</evidence>
<evidence type="ECO:0000256" key="5">
    <source>
        <dbReference type="ARBA" id="ARBA00022777"/>
    </source>
</evidence>
<evidence type="ECO:0000256" key="1">
    <source>
        <dbReference type="ARBA" id="ARBA00000085"/>
    </source>
</evidence>
<dbReference type="PANTHER" id="PTHR44936">
    <property type="entry name" value="SENSOR PROTEIN CREC"/>
    <property type="match status" value="1"/>
</dbReference>
<comment type="caution">
    <text evidence="8">The sequence shown here is derived from an EMBL/GenBank/DDBJ whole genome shotgun (WGS) entry which is preliminary data.</text>
</comment>
<dbReference type="InterPro" id="IPR036890">
    <property type="entry name" value="HATPase_C_sf"/>
</dbReference>
<dbReference type="EMBL" id="BOQN01000068">
    <property type="protein sequence ID" value="GIM93640.1"/>
    <property type="molecule type" value="Genomic_DNA"/>
</dbReference>
<accession>A0A919TFV3</accession>
<dbReference type="RefSeq" id="WP_246607449.1">
    <property type="nucleotide sequence ID" value="NZ_BOQN01000068.1"/>
</dbReference>
<reference evidence="8 9" key="1">
    <citation type="submission" date="2021-03" db="EMBL/GenBank/DDBJ databases">
        <title>Whole genome shotgun sequence of Actinoplanes toevensis NBRC 105298.</title>
        <authorList>
            <person name="Komaki H."/>
            <person name="Tamura T."/>
        </authorList>
    </citation>
    <scope>NUCLEOTIDE SEQUENCE [LARGE SCALE GENOMIC DNA]</scope>
    <source>
        <strain evidence="8 9">NBRC 105298</strain>
    </source>
</reference>
<proteinExistence type="predicted"/>